<name>A0AAV5ST89_9BILA</name>
<reference evidence="3" key="1">
    <citation type="submission" date="2023-10" db="EMBL/GenBank/DDBJ databases">
        <title>Genome assembly of Pristionchus species.</title>
        <authorList>
            <person name="Yoshida K."/>
            <person name="Sommer R.J."/>
        </authorList>
    </citation>
    <scope>NUCLEOTIDE SEQUENCE</scope>
    <source>
        <strain evidence="3">RS0144</strain>
    </source>
</reference>
<keyword evidence="4" id="KW-1185">Reference proteome</keyword>
<evidence type="ECO:0000313" key="3">
    <source>
        <dbReference type="EMBL" id="GMS86074.1"/>
    </source>
</evidence>
<accession>A0AAV5ST89</accession>
<sequence>QIILQSLCQVIPLFCAILTYHLIGVTQTSEWGLFLSYTFSWGMLHAVDGIVLVAFHAKLPLRVVAKFNQIWPEGGRSSAKVDDQQQNSFTLATVTPVERTVRWSDRQKTVRAGQYRP</sequence>
<keyword evidence="1" id="KW-0472">Membrane</keyword>
<dbReference type="AlphaFoldDB" id="A0AAV5ST89"/>
<proteinExistence type="predicted"/>
<organism evidence="3 4">
    <name type="scientific">Pristionchus entomophagus</name>
    <dbReference type="NCBI Taxonomy" id="358040"/>
    <lineage>
        <taxon>Eukaryota</taxon>
        <taxon>Metazoa</taxon>
        <taxon>Ecdysozoa</taxon>
        <taxon>Nematoda</taxon>
        <taxon>Chromadorea</taxon>
        <taxon>Rhabditida</taxon>
        <taxon>Rhabditina</taxon>
        <taxon>Diplogasteromorpha</taxon>
        <taxon>Diplogasteroidea</taxon>
        <taxon>Neodiplogasteridae</taxon>
        <taxon>Pristionchus</taxon>
    </lineage>
</organism>
<dbReference type="Proteomes" id="UP001432027">
    <property type="component" value="Unassembled WGS sequence"/>
</dbReference>
<feature type="non-terminal residue" evidence="3">
    <location>
        <position position="1"/>
    </location>
</feature>
<dbReference type="EMBL" id="BTSX01000002">
    <property type="protein sequence ID" value="GMS86074.1"/>
    <property type="molecule type" value="Genomic_DNA"/>
</dbReference>
<keyword evidence="1" id="KW-0812">Transmembrane</keyword>
<dbReference type="Pfam" id="PF10328">
    <property type="entry name" value="7TM_GPCR_Srx"/>
    <property type="match status" value="1"/>
</dbReference>
<evidence type="ECO:0000313" key="4">
    <source>
        <dbReference type="Proteomes" id="UP001432027"/>
    </source>
</evidence>
<protein>
    <recommendedName>
        <fullName evidence="2">7TM GPCR serpentine receptor class x (Srx) domain-containing protein</fullName>
    </recommendedName>
</protein>
<feature type="transmembrane region" description="Helical" evidence="1">
    <location>
        <begin position="7"/>
        <end position="25"/>
    </location>
</feature>
<dbReference type="PANTHER" id="PTHR23017">
    <property type="entry name" value="SERPENTINE RECEPTOR, CLASS X"/>
    <property type="match status" value="1"/>
</dbReference>
<evidence type="ECO:0000259" key="2">
    <source>
        <dbReference type="Pfam" id="PF10328"/>
    </source>
</evidence>
<keyword evidence="1" id="KW-1133">Transmembrane helix</keyword>
<evidence type="ECO:0000256" key="1">
    <source>
        <dbReference type="SAM" id="Phobius"/>
    </source>
</evidence>
<feature type="domain" description="7TM GPCR serpentine receptor class x (Srx)" evidence="2">
    <location>
        <begin position="2"/>
        <end position="56"/>
    </location>
</feature>
<dbReference type="InterPro" id="IPR019430">
    <property type="entry name" value="7TM_GPCR_serpentine_rcpt_Srx"/>
</dbReference>
<gene>
    <name evidence="3" type="ORF">PENTCL1PPCAC_8250</name>
</gene>
<dbReference type="PANTHER" id="PTHR23017:SF3">
    <property type="entry name" value="G-PROTEIN COUPLED RECEPTORS FAMILY 1 PROFILE DOMAIN-CONTAINING PROTEIN"/>
    <property type="match status" value="1"/>
</dbReference>
<comment type="caution">
    <text evidence="3">The sequence shown here is derived from an EMBL/GenBank/DDBJ whole genome shotgun (WGS) entry which is preliminary data.</text>
</comment>
<feature type="transmembrane region" description="Helical" evidence="1">
    <location>
        <begin position="31"/>
        <end position="55"/>
    </location>
</feature>